<dbReference type="InterPro" id="IPR006424">
    <property type="entry name" value="Glyceraldehyde-3-P_DH_1"/>
</dbReference>
<proteinExistence type="inferred from homology"/>
<keyword evidence="2 4" id="KW-0560">Oxidoreductase</keyword>
<dbReference type="NCBIfam" id="TIGR01534">
    <property type="entry name" value="GAPDH-I"/>
    <property type="match status" value="1"/>
</dbReference>
<evidence type="ECO:0000259" key="5">
    <source>
        <dbReference type="SMART" id="SM00846"/>
    </source>
</evidence>
<dbReference type="PIRSF" id="PIRSF000149">
    <property type="entry name" value="GAP_DH"/>
    <property type="match status" value="1"/>
</dbReference>
<evidence type="ECO:0000256" key="1">
    <source>
        <dbReference type="ARBA" id="ARBA00007406"/>
    </source>
</evidence>
<dbReference type="InterPro" id="IPR020828">
    <property type="entry name" value="GlycerAld_3-P_DH_NAD(P)-bd"/>
</dbReference>
<dbReference type="SUPFAM" id="SSF51735">
    <property type="entry name" value="NAD(P)-binding Rossmann-fold domains"/>
    <property type="match status" value="1"/>
</dbReference>
<dbReference type="Gene3D" id="3.30.360.10">
    <property type="entry name" value="Dihydrodipicolinate Reductase, domain 2"/>
    <property type="match status" value="1"/>
</dbReference>
<dbReference type="SMART" id="SM00846">
    <property type="entry name" value="Gp_dh_N"/>
    <property type="match status" value="1"/>
</dbReference>
<dbReference type="SUPFAM" id="SSF55347">
    <property type="entry name" value="Glyceraldehyde-3-phosphate dehydrogenase-like, C-terminal domain"/>
    <property type="match status" value="1"/>
</dbReference>
<comment type="caution">
    <text evidence="6">The sequence shown here is derived from an EMBL/GenBank/DDBJ whole genome shotgun (WGS) entry which is preliminary data.</text>
</comment>
<dbReference type="RefSeq" id="WP_237818500.1">
    <property type="nucleotide sequence ID" value="NZ_JAKLTQ010000002.1"/>
</dbReference>
<dbReference type="InterPro" id="IPR036291">
    <property type="entry name" value="NAD(P)-bd_dom_sf"/>
</dbReference>
<feature type="domain" description="Glyceraldehyde 3-phosphate dehydrogenase NAD(P) binding" evidence="5">
    <location>
        <begin position="3"/>
        <end position="153"/>
    </location>
</feature>
<evidence type="ECO:0000256" key="4">
    <source>
        <dbReference type="RuleBase" id="RU361160"/>
    </source>
</evidence>
<reference evidence="6" key="1">
    <citation type="submission" date="2022-01" db="EMBL/GenBank/DDBJ databases">
        <authorList>
            <person name="Jo J.-H."/>
            <person name="Im W.-T."/>
        </authorList>
    </citation>
    <scope>NUCLEOTIDE SEQUENCE</scope>
    <source>
        <strain evidence="6">I2-34</strain>
    </source>
</reference>
<protein>
    <recommendedName>
        <fullName evidence="4">Glyceraldehyde-3-phosphate dehydrogenase</fullName>
        <ecNumber evidence="4">1.2.1.-</ecNumber>
    </recommendedName>
</protein>
<dbReference type="PRINTS" id="PR00078">
    <property type="entry name" value="G3PDHDRGNASE"/>
</dbReference>
<dbReference type="PROSITE" id="PS00071">
    <property type="entry name" value="GAPDH"/>
    <property type="match status" value="1"/>
</dbReference>
<evidence type="ECO:0000313" key="6">
    <source>
        <dbReference type="EMBL" id="MCG2621366.1"/>
    </source>
</evidence>
<dbReference type="CDD" id="cd05214">
    <property type="entry name" value="GAPDH_I_N"/>
    <property type="match status" value="1"/>
</dbReference>
<dbReference type="InterPro" id="IPR020830">
    <property type="entry name" value="GlycerAld_3-P_DH_AS"/>
</dbReference>
<dbReference type="Gene3D" id="3.40.50.720">
    <property type="entry name" value="NAD(P)-binding Rossmann-like Domain"/>
    <property type="match status" value="1"/>
</dbReference>
<comment type="similarity">
    <text evidence="1 3">Belongs to the glyceraldehyde-3-phosphate dehydrogenase family.</text>
</comment>
<evidence type="ECO:0000256" key="2">
    <source>
        <dbReference type="ARBA" id="ARBA00023002"/>
    </source>
</evidence>
<name>A0ABS9L423_9MICC</name>
<dbReference type="EC" id="1.2.1.-" evidence="4"/>
<dbReference type="InterPro" id="IPR020831">
    <property type="entry name" value="GlycerAld/Erythrose_P_DH"/>
</dbReference>
<dbReference type="PANTHER" id="PTHR43148">
    <property type="entry name" value="GLYCERALDEHYDE-3-PHOSPHATE DEHYDROGENASE 2"/>
    <property type="match status" value="1"/>
</dbReference>
<sequence>MTVRVGINGFGRIGRNFFRAALAQGADLEIVAVNDLTDPETLAHLLKYDSVTGRLGADVQVDGGDLVVGGRPIKVLAERDPGNLPWKALGVDIVIESTGFFTDAAAAEKHLVAGAKKVLISAPAKGEDITIVMGVNDHLYDDAAHRIISNASCTTNCLAPLAKVLNDNFGIEHGLMTTVHAYTADQNLQDGPHKDLRRARAAALNIVPTSTGAAKAIGLVLPELKGKLDGFALRVPVPTGSATDLTVTVSREVTAEEVNAVYKAAAAVPQWSGILAYTEDPIVSSDIVTDPASSIFDSGLTRAIGNQVKVVSWYDNEWGYSNRLVDLAELVADKLS</sequence>
<dbReference type="InterPro" id="IPR020829">
    <property type="entry name" value="GlycerAld_3-P_DH_cat"/>
</dbReference>
<dbReference type="Pfam" id="PF02800">
    <property type="entry name" value="Gp_dh_C"/>
    <property type="match status" value="1"/>
</dbReference>
<dbReference type="Proteomes" id="UP001165368">
    <property type="component" value="Unassembled WGS sequence"/>
</dbReference>
<gene>
    <name evidence="6" type="primary">gap</name>
    <name evidence="6" type="ORF">LVY72_05485</name>
</gene>
<evidence type="ECO:0000313" key="7">
    <source>
        <dbReference type="Proteomes" id="UP001165368"/>
    </source>
</evidence>
<dbReference type="CDD" id="cd18126">
    <property type="entry name" value="GAPDH_I_C"/>
    <property type="match status" value="1"/>
</dbReference>
<accession>A0ABS9L423</accession>
<dbReference type="Pfam" id="PF00044">
    <property type="entry name" value="Gp_dh_N"/>
    <property type="match status" value="1"/>
</dbReference>
<keyword evidence="7" id="KW-1185">Reference proteome</keyword>
<dbReference type="EMBL" id="JAKLTQ010000002">
    <property type="protein sequence ID" value="MCG2621366.1"/>
    <property type="molecule type" value="Genomic_DNA"/>
</dbReference>
<evidence type="ECO:0000256" key="3">
    <source>
        <dbReference type="RuleBase" id="RU000397"/>
    </source>
</evidence>
<organism evidence="6 7">
    <name type="scientific">Arthrobacter hankyongi</name>
    <dbReference type="NCBI Taxonomy" id="2904801"/>
    <lineage>
        <taxon>Bacteria</taxon>
        <taxon>Bacillati</taxon>
        <taxon>Actinomycetota</taxon>
        <taxon>Actinomycetes</taxon>
        <taxon>Micrococcales</taxon>
        <taxon>Micrococcaceae</taxon>
        <taxon>Arthrobacter</taxon>
    </lineage>
</organism>